<feature type="transmembrane region" description="Helical" evidence="1">
    <location>
        <begin position="17"/>
        <end position="36"/>
    </location>
</feature>
<accession>A0A0K2V4W7</accession>
<reference evidence="2" key="1">
    <citation type="submission" date="2014-05" db="EMBL/GenBank/DDBJ databases">
        <authorList>
            <person name="Chronopoulou M."/>
        </authorList>
    </citation>
    <scope>NUCLEOTIDE SEQUENCE</scope>
    <source>
        <tissue evidence="2">Whole organism</tissue>
    </source>
</reference>
<dbReference type="AlphaFoldDB" id="A0A0K2V4W7"/>
<dbReference type="EMBL" id="HACA01027826">
    <property type="protein sequence ID" value="CDW45187.1"/>
    <property type="molecule type" value="Transcribed_RNA"/>
</dbReference>
<keyword evidence="1" id="KW-0812">Transmembrane</keyword>
<keyword evidence="1" id="KW-0472">Membrane</keyword>
<feature type="non-terminal residue" evidence="2">
    <location>
        <position position="1"/>
    </location>
</feature>
<protein>
    <submittedName>
        <fullName evidence="2">Uncharacterized protein</fullName>
    </submittedName>
</protein>
<sequence>ESFSALDVFYIIQKSLIAIRFISIPFISWILLYTVFTDNYIAWPLQSHA</sequence>
<evidence type="ECO:0000313" key="2">
    <source>
        <dbReference type="EMBL" id="CDW45187.1"/>
    </source>
</evidence>
<name>A0A0K2V4W7_LEPSM</name>
<proteinExistence type="predicted"/>
<evidence type="ECO:0000256" key="1">
    <source>
        <dbReference type="SAM" id="Phobius"/>
    </source>
</evidence>
<organism evidence="2">
    <name type="scientific">Lepeophtheirus salmonis</name>
    <name type="common">Salmon louse</name>
    <name type="synonym">Caligus salmonis</name>
    <dbReference type="NCBI Taxonomy" id="72036"/>
    <lineage>
        <taxon>Eukaryota</taxon>
        <taxon>Metazoa</taxon>
        <taxon>Ecdysozoa</taxon>
        <taxon>Arthropoda</taxon>
        <taxon>Crustacea</taxon>
        <taxon>Multicrustacea</taxon>
        <taxon>Hexanauplia</taxon>
        <taxon>Copepoda</taxon>
        <taxon>Siphonostomatoida</taxon>
        <taxon>Caligidae</taxon>
        <taxon>Lepeophtheirus</taxon>
    </lineage>
</organism>
<keyword evidence="1" id="KW-1133">Transmembrane helix</keyword>